<proteinExistence type="predicted"/>
<dbReference type="OrthoDB" id="6625808at2759"/>
<accession>A0A8S9X6W1</accession>
<comment type="caution">
    <text evidence="2">The sequence shown here is derived from an EMBL/GenBank/DDBJ whole genome shotgun (WGS) entry which is preliminary data.</text>
</comment>
<dbReference type="EMBL" id="WIXP02000009">
    <property type="protein sequence ID" value="KAF6204840.1"/>
    <property type="molecule type" value="Genomic_DNA"/>
</dbReference>
<keyword evidence="3" id="KW-1185">Reference proteome</keyword>
<evidence type="ECO:0000313" key="3">
    <source>
        <dbReference type="Proteomes" id="UP000466442"/>
    </source>
</evidence>
<feature type="region of interest" description="Disordered" evidence="1">
    <location>
        <begin position="24"/>
        <end position="50"/>
    </location>
</feature>
<protein>
    <submittedName>
        <fullName evidence="2">Uncharacterized protein</fullName>
    </submittedName>
</protein>
<reference evidence="2" key="1">
    <citation type="journal article" date="2021" name="Mol. Ecol. Resour.">
        <title>Apolygus lucorum genome provides insights into omnivorousness and mesophyll feeding.</title>
        <authorList>
            <person name="Liu Y."/>
            <person name="Liu H."/>
            <person name="Wang H."/>
            <person name="Huang T."/>
            <person name="Liu B."/>
            <person name="Yang B."/>
            <person name="Yin L."/>
            <person name="Li B."/>
            <person name="Zhang Y."/>
            <person name="Zhang S."/>
            <person name="Jiang F."/>
            <person name="Zhang X."/>
            <person name="Ren Y."/>
            <person name="Wang B."/>
            <person name="Wang S."/>
            <person name="Lu Y."/>
            <person name="Wu K."/>
            <person name="Fan W."/>
            <person name="Wang G."/>
        </authorList>
    </citation>
    <scope>NUCLEOTIDE SEQUENCE</scope>
    <source>
        <strain evidence="2">12Hb</strain>
    </source>
</reference>
<dbReference type="AlphaFoldDB" id="A0A8S9X6W1"/>
<name>A0A8S9X6W1_APOLU</name>
<evidence type="ECO:0000313" key="2">
    <source>
        <dbReference type="EMBL" id="KAF6204840.1"/>
    </source>
</evidence>
<evidence type="ECO:0000256" key="1">
    <source>
        <dbReference type="SAM" id="MobiDB-lite"/>
    </source>
</evidence>
<organism evidence="2 3">
    <name type="scientific">Apolygus lucorum</name>
    <name type="common">Small green plant bug</name>
    <name type="synonym">Lygocoris lucorum</name>
    <dbReference type="NCBI Taxonomy" id="248454"/>
    <lineage>
        <taxon>Eukaryota</taxon>
        <taxon>Metazoa</taxon>
        <taxon>Ecdysozoa</taxon>
        <taxon>Arthropoda</taxon>
        <taxon>Hexapoda</taxon>
        <taxon>Insecta</taxon>
        <taxon>Pterygota</taxon>
        <taxon>Neoptera</taxon>
        <taxon>Paraneoptera</taxon>
        <taxon>Hemiptera</taxon>
        <taxon>Heteroptera</taxon>
        <taxon>Panheteroptera</taxon>
        <taxon>Cimicomorpha</taxon>
        <taxon>Miridae</taxon>
        <taxon>Mirini</taxon>
        <taxon>Apolygus</taxon>
    </lineage>
</organism>
<gene>
    <name evidence="2" type="ORF">GE061_019003</name>
</gene>
<dbReference type="Proteomes" id="UP000466442">
    <property type="component" value="Linkage Group LG9"/>
</dbReference>
<sequence length="198" mass="22555">MGREPPWSEGTIRQTTRQAFRIFRSRKEAGRSRSPNTSTTHEDVIRRDDEDENLKDQTLFAVNQSTREVNPRLTFTPAASALIEVSRAMHREIQALDPTTARLLTLEVLDYYSTALFWIRVTDLKNQFGNQLTPAEDALLTIAERNPLTIPALLLSYLKSYGAILTKLESNLWPLFPDLPVVVVNQTGGYFENAYRDV</sequence>